<dbReference type="OrthoDB" id="6101375at2"/>
<protein>
    <submittedName>
        <fullName evidence="2">HAD family hydrolase</fullName>
    </submittedName>
</protein>
<sequence>MRQHLFIDADDTLWENNIYFEHATEAFIEFLDHSSLSPHEIRAVINEVELTQGYGTASFIHRLQKAYRRLCERDVTTEALERIKTFGEQIQRHPMQLIDGVKETLEYLAPRHMLAVLTKGDQDEQRLKLDNSGLADYFEHIIVVAEKNVETYKDLIQKFALLPERSWMIGNSPRSDINPALAAGFNAVFIPHPHTWDMEIQDVRHEGNGHLLTLHAFSELRQHF</sequence>
<evidence type="ECO:0000313" key="3">
    <source>
        <dbReference type="Proteomes" id="UP000290365"/>
    </source>
</evidence>
<proteinExistence type="predicted"/>
<reference evidence="2 3" key="1">
    <citation type="submission" date="2019-01" db="EMBL/GenBank/DDBJ databases">
        <title>Ktedonosporobacter rubrisoli SCAWS-G2.</title>
        <authorList>
            <person name="Huang Y."/>
            <person name="Yan B."/>
        </authorList>
    </citation>
    <scope>NUCLEOTIDE SEQUENCE [LARGE SCALE GENOMIC DNA]</scope>
    <source>
        <strain evidence="2 3">SCAWS-G2</strain>
    </source>
</reference>
<accession>A0A4V0Z097</accession>
<dbReference type="GO" id="GO:0016787">
    <property type="term" value="F:hydrolase activity"/>
    <property type="evidence" value="ECO:0007669"/>
    <property type="project" value="UniProtKB-KW"/>
</dbReference>
<dbReference type="PANTHER" id="PTHR43316:SF8">
    <property type="entry name" value="HAD FAMILY HYDROLASE"/>
    <property type="match status" value="1"/>
</dbReference>
<dbReference type="Gene3D" id="3.40.50.1000">
    <property type="entry name" value="HAD superfamily/HAD-like"/>
    <property type="match status" value="1"/>
</dbReference>
<keyword evidence="1 2" id="KW-0378">Hydrolase</keyword>
<dbReference type="Pfam" id="PF00702">
    <property type="entry name" value="Hydrolase"/>
    <property type="match status" value="1"/>
</dbReference>
<dbReference type="SUPFAM" id="SSF56784">
    <property type="entry name" value="HAD-like"/>
    <property type="match status" value="1"/>
</dbReference>
<evidence type="ECO:0000256" key="1">
    <source>
        <dbReference type="ARBA" id="ARBA00022801"/>
    </source>
</evidence>
<name>A0A4V0Z097_KTERU</name>
<dbReference type="EMBL" id="CP035758">
    <property type="protein sequence ID" value="QBD82461.1"/>
    <property type="molecule type" value="Genomic_DNA"/>
</dbReference>
<evidence type="ECO:0000313" key="2">
    <source>
        <dbReference type="EMBL" id="QBD82461.1"/>
    </source>
</evidence>
<dbReference type="PANTHER" id="PTHR43316">
    <property type="entry name" value="HYDROLASE, HALOACID DELAHOGENASE-RELATED"/>
    <property type="match status" value="1"/>
</dbReference>
<dbReference type="KEGG" id="kbs:EPA93_43390"/>
<dbReference type="InterPro" id="IPR023214">
    <property type="entry name" value="HAD_sf"/>
</dbReference>
<dbReference type="RefSeq" id="WP_129893530.1">
    <property type="nucleotide sequence ID" value="NZ_CP035758.1"/>
</dbReference>
<dbReference type="AlphaFoldDB" id="A0A4V0Z097"/>
<dbReference type="SFLD" id="SFLDS00003">
    <property type="entry name" value="Haloacid_Dehalogenase"/>
    <property type="match status" value="1"/>
</dbReference>
<dbReference type="InterPro" id="IPR023198">
    <property type="entry name" value="PGP-like_dom2"/>
</dbReference>
<dbReference type="Proteomes" id="UP000290365">
    <property type="component" value="Chromosome"/>
</dbReference>
<dbReference type="SFLD" id="SFLDG01129">
    <property type="entry name" value="C1.5:_HAD__Beta-PGM__Phosphata"/>
    <property type="match status" value="1"/>
</dbReference>
<gene>
    <name evidence="2" type="ORF">EPA93_43390</name>
</gene>
<dbReference type="InterPro" id="IPR051540">
    <property type="entry name" value="S-2-haloacid_dehalogenase"/>
</dbReference>
<keyword evidence="3" id="KW-1185">Reference proteome</keyword>
<dbReference type="InterPro" id="IPR036412">
    <property type="entry name" value="HAD-like_sf"/>
</dbReference>
<dbReference type="Gene3D" id="1.10.150.240">
    <property type="entry name" value="Putative phosphatase, domain 2"/>
    <property type="match status" value="1"/>
</dbReference>
<organism evidence="2 3">
    <name type="scientific">Ktedonosporobacter rubrisoli</name>
    <dbReference type="NCBI Taxonomy" id="2509675"/>
    <lineage>
        <taxon>Bacteria</taxon>
        <taxon>Bacillati</taxon>
        <taxon>Chloroflexota</taxon>
        <taxon>Ktedonobacteria</taxon>
        <taxon>Ktedonobacterales</taxon>
        <taxon>Ktedonosporobacteraceae</taxon>
        <taxon>Ktedonosporobacter</taxon>
    </lineage>
</organism>